<comment type="caution">
    <text evidence="2">The sequence shown here is derived from an EMBL/GenBank/DDBJ whole genome shotgun (WGS) entry which is preliminary data.</text>
</comment>
<evidence type="ECO:0000313" key="3">
    <source>
        <dbReference type="Proteomes" id="UP000092611"/>
    </source>
</evidence>
<evidence type="ECO:0000313" key="2">
    <source>
        <dbReference type="EMBL" id="OBX46198.1"/>
    </source>
</evidence>
<dbReference type="InterPro" id="IPR008523">
    <property type="entry name" value="DUF805"/>
</dbReference>
<dbReference type="GO" id="GO:0005886">
    <property type="term" value="C:plasma membrane"/>
    <property type="evidence" value="ECO:0007669"/>
    <property type="project" value="TreeGrafter"/>
</dbReference>
<reference evidence="2 3" key="1">
    <citation type="submission" date="2016-06" db="EMBL/GenBank/DDBJ databases">
        <title>Draft genome of Haemophilus haemolyticus CCUG 24149.</title>
        <authorList>
            <person name="Engstrom-Jakobsson H."/>
            <person name="Salva-Serra F."/>
            <person name="Thorell K."/>
            <person name="Gonzales-Siles L."/>
            <person name="Karlsson R."/>
            <person name="Boulund F."/>
            <person name="Engstrand L."/>
            <person name="Kristiansson E."/>
            <person name="Moore E."/>
        </authorList>
    </citation>
    <scope>NUCLEOTIDE SEQUENCE [LARGE SCALE GENOMIC DNA]</scope>
    <source>
        <strain evidence="2 3">CCUG 24149</strain>
    </source>
</reference>
<dbReference type="AlphaFoldDB" id="A0A1B8PEC4"/>
<protein>
    <recommendedName>
        <fullName evidence="4">DUF805 domain-containing protein</fullName>
    </recommendedName>
</protein>
<dbReference type="Proteomes" id="UP000092611">
    <property type="component" value="Unassembled WGS sequence"/>
</dbReference>
<keyword evidence="1" id="KW-1133">Transmembrane helix</keyword>
<dbReference type="PANTHER" id="PTHR34980">
    <property type="entry name" value="INNER MEMBRANE PROTEIN-RELATED-RELATED"/>
    <property type="match status" value="1"/>
</dbReference>
<proteinExistence type="predicted"/>
<gene>
    <name evidence="2" type="ORF">A9Z62_02870</name>
</gene>
<name>A0A1B8PEC4_HAEHA</name>
<keyword evidence="1" id="KW-0812">Transmembrane</keyword>
<dbReference type="OrthoDB" id="9812349at2"/>
<keyword evidence="1" id="KW-0472">Membrane</keyword>
<dbReference type="EMBL" id="LZDL01000027">
    <property type="protein sequence ID" value="OBX46198.1"/>
    <property type="molecule type" value="Genomic_DNA"/>
</dbReference>
<sequence length="61" mass="6843">MCGYIGAIIYSIFIAIKRFHDMDKSGWWALLTLLPLVSIIIIFIPGTKGSNRFGEDPKVSK</sequence>
<evidence type="ECO:0000256" key="1">
    <source>
        <dbReference type="SAM" id="Phobius"/>
    </source>
</evidence>
<accession>A0A1B8PEC4</accession>
<dbReference type="Pfam" id="PF05656">
    <property type="entry name" value="DUF805"/>
    <property type="match status" value="1"/>
</dbReference>
<dbReference type="RefSeq" id="WP_065246536.1">
    <property type="nucleotide sequence ID" value="NZ_LZDL01000027.1"/>
</dbReference>
<organism evidence="2 3">
    <name type="scientific">Haemophilus haemolyticus</name>
    <dbReference type="NCBI Taxonomy" id="726"/>
    <lineage>
        <taxon>Bacteria</taxon>
        <taxon>Pseudomonadati</taxon>
        <taxon>Pseudomonadota</taxon>
        <taxon>Gammaproteobacteria</taxon>
        <taxon>Pasteurellales</taxon>
        <taxon>Pasteurellaceae</taxon>
        <taxon>Haemophilus</taxon>
    </lineage>
</organism>
<evidence type="ECO:0008006" key="4">
    <source>
        <dbReference type="Google" id="ProtNLM"/>
    </source>
</evidence>
<feature type="transmembrane region" description="Helical" evidence="1">
    <location>
        <begin position="26"/>
        <end position="44"/>
    </location>
</feature>